<dbReference type="Proteomes" id="UP001066276">
    <property type="component" value="Chromosome 5"/>
</dbReference>
<sequence>MVLAALRASPGPQIVSGAEAEAPAWYIVQWYSPVMPPTVRAVPYLSQQGTTRRPCHKQKYLTDAAPLGVAGVVTRLCTVPATWRFYRRQAATGTVCPFSPWSPKQQVQYSRTRQAHNWATNASLASRATAPKTTAQPCR</sequence>
<protein>
    <submittedName>
        <fullName evidence="1">Uncharacterized protein</fullName>
    </submittedName>
</protein>
<evidence type="ECO:0000313" key="1">
    <source>
        <dbReference type="EMBL" id="KAJ1148935.1"/>
    </source>
</evidence>
<organism evidence="1 2">
    <name type="scientific">Pleurodeles waltl</name>
    <name type="common">Iberian ribbed newt</name>
    <dbReference type="NCBI Taxonomy" id="8319"/>
    <lineage>
        <taxon>Eukaryota</taxon>
        <taxon>Metazoa</taxon>
        <taxon>Chordata</taxon>
        <taxon>Craniata</taxon>
        <taxon>Vertebrata</taxon>
        <taxon>Euteleostomi</taxon>
        <taxon>Amphibia</taxon>
        <taxon>Batrachia</taxon>
        <taxon>Caudata</taxon>
        <taxon>Salamandroidea</taxon>
        <taxon>Salamandridae</taxon>
        <taxon>Pleurodelinae</taxon>
        <taxon>Pleurodeles</taxon>
    </lineage>
</organism>
<dbReference type="AlphaFoldDB" id="A0AAV7RA01"/>
<dbReference type="EMBL" id="JANPWB010000009">
    <property type="protein sequence ID" value="KAJ1148935.1"/>
    <property type="molecule type" value="Genomic_DNA"/>
</dbReference>
<keyword evidence="2" id="KW-1185">Reference proteome</keyword>
<proteinExistence type="predicted"/>
<evidence type="ECO:0000313" key="2">
    <source>
        <dbReference type="Proteomes" id="UP001066276"/>
    </source>
</evidence>
<name>A0AAV7RA01_PLEWA</name>
<accession>A0AAV7RA01</accession>
<comment type="caution">
    <text evidence="1">The sequence shown here is derived from an EMBL/GenBank/DDBJ whole genome shotgun (WGS) entry which is preliminary data.</text>
</comment>
<gene>
    <name evidence="1" type="ORF">NDU88_001759</name>
</gene>
<reference evidence="1" key="1">
    <citation type="journal article" date="2022" name="bioRxiv">
        <title>Sequencing and chromosome-scale assembly of the giantPleurodeles waltlgenome.</title>
        <authorList>
            <person name="Brown T."/>
            <person name="Elewa A."/>
            <person name="Iarovenko S."/>
            <person name="Subramanian E."/>
            <person name="Araus A.J."/>
            <person name="Petzold A."/>
            <person name="Susuki M."/>
            <person name="Suzuki K.-i.T."/>
            <person name="Hayashi T."/>
            <person name="Toyoda A."/>
            <person name="Oliveira C."/>
            <person name="Osipova E."/>
            <person name="Leigh N.D."/>
            <person name="Simon A."/>
            <person name="Yun M.H."/>
        </authorList>
    </citation>
    <scope>NUCLEOTIDE SEQUENCE</scope>
    <source>
        <strain evidence="1">20211129_DDA</strain>
        <tissue evidence="1">Liver</tissue>
    </source>
</reference>